<sequence>MRPLLLDGAMGTELLAAGLPAGALPEAWLEERPEAIAAVHAAHAAAGAEVVLTCTFSLAAPRLRAAGVAAPVAELAGRAVALARRGAPGARVAGAVGPTQREAAPAAELRARYGEAFRALAAAGAELLWAESQWNLAEARAALAAARETGLPAAVTFAFREEAEALVAGSGEPARECLLALAREGAAAVGVNCALPLAPLAPLLVDCRAEVGVPLVAKPSAGLPGRLVSPGAFAGWLVELHRAGAGWLGGCCGATPGHLAAAARRLRGEGAPA</sequence>
<dbReference type="SUPFAM" id="SSF82282">
    <property type="entry name" value="Homocysteine S-methyltransferase"/>
    <property type="match status" value="1"/>
</dbReference>
<evidence type="ECO:0000313" key="5">
    <source>
        <dbReference type="EMBL" id="GEJ58384.1"/>
    </source>
</evidence>
<dbReference type="Proteomes" id="UP000503640">
    <property type="component" value="Unassembled WGS sequence"/>
</dbReference>
<dbReference type="GO" id="GO:0046872">
    <property type="term" value="F:metal ion binding"/>
    <property type="evidence" value="ECO:0007669"/>
    <property type="project" value="UniProtKB-KW"/>
</dbReference>
<evidence type="ECO:0000259" key="4">
    <source>
        <dbReference type="PROSITE" id="PS50970"/>
    </source>
</evidence>
<dbReference type="EMBL" id="BJTG01000007">
    <property type="protein sequence ID" value="GEJ58384.1"/>
    <property type="molecule type" value="Genomic_DNA"/>
</dbReference>
<organism evidence="5 6">
    <name type="scientific">Anaeromyxobacter diazotrophicus</name>
    <dbReference type="NCBI Taxonomy" id="2590199"/>
    <lineage>
        <taxon>Bacteria</taxon>
        <taxon>Pseudomonadati</taxon>
        <taxon>Myxococcota</taxon>
        <taxon>Myxococcia</taxon>
        <taxon>Myxococcales</taxon>
        <taxon>Cystobacterineae</taxon>
        <taxon>Anaeromyxobacteraceae</taxon>
        <taxon>Anaeromyxobacter</taxon>
    </lineage>
</organism>
<comment type="caution">
    <text evidence="5">The sequence shown here is derived from an EMBL/GenBank/DDBJ whole genome shotgun (WGS) entry which is preliminary data.</text>
</comment>
<accession>A0A7I9VPP2</accession>
<evidence type="ECO:0000256" key="1">
    <source>
        <dbReference type="ARBA" id="ARBA00022603"/>
    </source>
</evidence>
<feature type="binding site" evidence="3">
    <location>
        <position position="251"/>
    </location>
    <ligand>
        <name>Zn(2+)</name>
        <dbReference type="ChEBI" id="CHEBI:29105"/>
    </ligand>
</feature>
<dbReference type="PANTHER" id="PTHR11103">
    <property type="entry name" value="SLR1189 PROTEIN"/>
    <property type="match status" value="1"/>
</dbReference>
<dbReference type="GO" id="GO:0008168">
    <property type="term" value="F:methyltransferase activity"/>
    <property type="evidence" value="ECO:0007669"/>
    <property type="project" value="UniProtKB-UniRule"/>
</dbReference>
<reference evidence="6" key="1">
    <citation type="journal article" date="2020" name="Appl. Environ. Microbiol.">
        <title>Diazotrophic Anaeromyxobacter Isolates from Soils.</title>
        <authorList>
            <person name="Masuda Y."/>
            <person name="Yamanaka H."/>
            <person name="Xu Z.X."/>
            <person name="Shiratori Y."/>
            <person name="Aono T."/>
            <person name="Amachi S."/>
            <person name="Senoo K."/>
            <person name="Itoh H."/>
        </authorList>
    </citation>
    <scope>NUCLEOTIDE SEQUENCE [LARGE SCALE GENOMIC DNA]</scope>
    <source>
        <strain evidence="6">R267</strain>
    </source>
</reference>
<proteinExistence type="predicted"/>
<dbReference type="PROSITE" id="PS50970">
    <property type="entry name" value="HCY"/>
    <property type="match status" value="1"/>
</dbReference>
<dbReference type="PANTHER" id="PTHR11103:SF18">
    <property type="entry name" value="SLR1189 PROTEIN"/>
    <property type="match status" value="1"/>
</dbReference>
<comment type="cofactor">
    <cofactor evidence="3">
        <name>Zn(2+)</name>
        <dbReference type="ChEBI" id="CHEBI:29105"/>
    </cofactor>
</comment>
<keyword evidence="3" id="KW-0862">Zinc</keyword>
<dbReference type="InterPro" id="IPR036589">
    <property type="entry name" value="HCY_dom_sf"/>
</dbReference>
<evidence type="ECO:0000256" key="2">
    <source>
        <dbReference type="ARBA" id="ARBA00022679"/>
    </source>
</evidence>
<keyword evidence="3" id="KW-0479">Metal-binding</keyword>
<dbReference type="Pfam" id="PF02574">
    <property type="entry name" value="S-methyl_trans"/>
    <property type="match status" value="1"/>
</dbReference>
<dbReference type="Gene3D" id="3.20.20.330">
    <property type="entry name" value="Homocysteine-binding-like domain"/>
    <property type="match status" value="1"/>
</dbReference>
<feature type="binding site" evidence="3">
    <location>
        <position position="193"/>
    </location>
    <ligand>
        <name>Zn(2+)</name>
        <dbReference type="ChEBI" id="CHEBI:29105"/>
    </ligand>
</feature>
<name>A0A7I9VPP2_9BACT</name>
<dbReference type="AlphaFoldDB" id="A0A7I9VPP2"/>
<evidence type="ECO:0000313" key="6">
    <source>
        <dbReference type="Proteomes" id="UP000503640"/>
    </source>
</evidence>
<feature type="binding site" evidence="3">
    <location>
        <position position="252"/>
    </location>
    <ligand>
        <name>Zn(2+)</name>
        <dbReference type="ChEBI" id="CHEBI:29105"/>
    </ligand>
</feature>
<dbReference type="RefSeq" id="WP_235969658.1">
    <property type="nucleotide sequence ID" value="NZ_BJTG01000007.1"/>
</dbReference>
<protein>
    <recommendedName>
        <fullName evidence="4">Hcy-binding domain-containing protein</fullName>
    </recommendedName>
</protein>
<dbReference type="GO" id="GO:0032259">
    <property type="term" value="P:methylation"/>
    <property type="evidence" value="ECO:0007669"/>
    <property type="project" value="UniProtKB-KW"/>
</dbReference>
<feature type="domain" description="Hcy-binding" evidence="4">
    <location>
        <begin position="1"/>
        <end position="266"/>
    </location>
</feature>
<keyword evidence="2 3" id="KW-0808">Transferase</keyword>
<dbReference type="InterPro" id="IPR003726">
    <property type="entry name" value="HCY_dom"/>
</dbReference>
<evidence type="ECO:0000256" key="3">
    <source>
        <dbReference type="PROSITE-ProRule" id="PRU00333"/>
    </source>
</evidence>
<keyword evidence="6" id="KW-1185">Reference proteome</keyword>
<keyword evidence="1 3" id="KW-0489">Methyltransferase</keyword>
<gene>
    <name evidence="5" type="ORF">AMYX_31250</name>
</gene>